<dbReference type="PANTHER" id="PTHR35152">
    <property type="entry name" value="DOMAIN SIGNALLING PROTEIN, PUTATIVE (AFU_ORTHOLOGUE AFUA_5G11310)-RELATED"/>
    <property type="match status" value="1"/>
</dbReference>
<accession>A0A1E7LKL8</accession>
<dbReference type="OrthoDB" id="3763366at2"/>
<dbReference type="PANTHER" id="PTHR35152:SF1">
    <property type="entry name" value="DOMAIN SIGNALLING PROTEIN, PUTATIVE (AFU_ORTHOLOGUE AFUA_5G11310)-RELATED"/>
    <property type="match status" value="1"/>
</dbReference>
<dbReference type="GO" id="GO:0016020">
    <property type="term" value="C:membrane"/>
    <property type="evidence" value="ECO:0007669"/>
    <property type="project" value="UniProtKB-UniRule"/>
</dbReference>
<dbReference type="InterPro" id="IPR005330">
    <property type="entry name" value="MHYT_dom"/>
</dbReference>
<feature type="transmembrane region" description="Helical" evidence="1">
    <location>
        <begin position="165"/>
        <end position="183"/>
    </location>
</feature>
<feature type="transmembrane region" description="Helical" evidence="1">
    <location>
        <begin position="103"/>
        <end position="123"/>
    </location>
</feature>
<dbReference type="RefSeq" id="WP_070203720.1">
    <property type="nucleotide sequence ID" value="NZ_LJGZ01000101.1"/>
</dbReference>
<evidence type="ECO:0000256" key="1">
    <source>
        <dbReference type="PROSITE-ProRule" id="PRU00244"/>
    </source>
</evidence>
<keyword evidence="1" id="KW-0812">Transmembrane</keyword>
<feature type="transmembrane region" description="Helical" evidence="1">
    <location>
        <begin position="12"/>
        <end position="34"/>
    </location>
</feature>
<proteinExistence type="predicted"/>
<dbReference type="PATRIC" id="fig|518642.7.peg.999"/>
<dbReference type="PROSITE" id="PS51257">
    <property type="entry name" value="PROKAR_LIPOPROTEIN"/>
    <property type="match status" value="1"/>
</dbReference>
<evidence type="ECO:0000259" key="3">
    <source>
        <dbReference type="PROSITE" id="PS50924"/>
    </source>
</evidence>
<keyword evidence="1" id="KW-1133">Transmembrane helix</keyword>
<feature type="domain" description="MHYT" evidence="3">
    <location>
        <begin position="10"/>
        <end position="218"/>
    </location>
</feature>
<feature type="transmembrane region" description="Helical" evidence="1">
    <location>
        <begin position="67"/>
        <end position="91"/>
    </location>
</feature>
<protein>
    <recommendedName>
        <fullName evidence="3">MHYT domain-containing protein</fullName>
    </recommendedName>
</protein>
<evidence type="ECO:0000313" key="4">
    <source>
        <dbReference type="EMBL" id="OEV16728.1"/>
    </source>
</evidence>
<feature type="compositionally biased region" description="Low complexity" evidence="2">
    <location>
        <begin position="50"/>
        <end position="62"/>
    </location>
</feature>
<feature type="transmembrane region" description="Helical" evidence="1">
    <location>
        <begin position="130"/>
        <end position="153"/>
    </location>
</feature>
<feature type="transmembrane region" description="Helical" evidence="1">
    <location>
        <begin position="190"/>
        <end position="209"/>
    </location>
</feature>
<keyword evidence="5" id="KW-1185">Reference proteome</keyword>
<dbReference type="Proteomes" id="UP000175971">
    <property type="component" value="Unassembled WGS sequence"/>
</dbReference>
<evidence type="ECO:0000313" key="5">
    <source>
        <dbReference type="Proteomes" id="UP000175971"/>
    </source>
</evidence>
<comment type="caution">
    <text evidence="4">The sequence shown here is derived from an EMBL/GenBank/DDBJ whole genome shotgun (WGS) entry which is preliminary data.</text>
</comment>
<feature type="region of interest" description="Disordered" evidence="2">
    <location>
        <begin position="39"/>
        <end position="62"/>
    </location>
</feature>
<dbReference type="AlphaFoldDB" id="A0A1E7LKL8"/>
<sequence length="234" mass="23887">MRGTVDGFTHGPAILALAFLVACLGAAVGLRCAIRPSRTARTGRPRETRTGGPRTTRTGRPSGTVRLLLGALSVGFGIWIMHHVAITGFTVVEAPLSRDRPHVLIGLVVVVVMAGVGLFVVGYRGATRMALITGGALTGLGIASTHYLGMAGIRFQGHFTYETPLVVLSVLIAATAATAALRAALSTRTLLSGLGAGVMMALAVTGMHYTGMAALGVQLQPGAPAVVSADPPAD</sequence>
<dbReference type="Pfam" id="PF03707">
    <property type="entry name" value="MHYT"/>
    <property type="match status" value="2"/>
</dbReference>
<evidence type="ECO:0000256" key="2">
    <source>
        <dbReference type="SAM" id="MobiDB-lite"/>
    </source>
</evidence>
<keyword evidence="1" id="KW-0472">Membrane</keyword>
<name>A0A1E7LKL8_9ACTN</name>
<dbReference type="PROSITE" id="PS50924">
    <property type="entry name" value="MHYT"/>
    <property type="match status" value="1"/>
</dbReference>
<reference evidence="4 5" key="1">
    <citation type="journal article" date="2016" name="Front. Microbiol.">
        <title>Comparative Genomics Analysis of Streptomyces Species Reveals Their Adaptation to the Marine Environment and Their Diversity at the Genomic Level.</title>
        <authorList>
            <person name="Tian X."/>
            <person name="Zhang Z."/>
            <person name="Yang T."/>
            <person name="Chen M."/>
            <person name="Li J."/>
            <person name="Chen F."/>
            <person name="Yang J."/>
            <person name="Li W."/>
            <person name="Zhang B."/>
            <person name="Zhang Z."/>
            <person name="Wu J."/>
            <person name="Zhang C."/>
            <person name="Long L."/>
            <person name="Xiao J."/>
        </authorList>
    </citation>
    <scope>NUCLEOTIDE SEQUENCE [LARGE SCALE GENOMIC DNA]</scope>
    <source>
        <strain evidence="4 5">SCSIO M10372</strain>
    </source>
</reference>
<dbReference type="EMBL" id="LJGZ01000101">
    <property type="protein sequence ID" value="OEV16728.1"/>
    <property type="molecule type" value="Genomic_DNA"/>
</dbReference>
<gene>
    <name evidence="4" type="ORF">AN221_31475</name>
</gene>
<organism evidence="4 5">
    <name type="scientific">Streptomyces nanshensis</name>
    <dbReference type="NCBI Taxonomy" id="518642"/>
    <lineage>
        <taxon>Bacteria</taxon>
        <taxon>Bacillati</taxon>
        <taxon>Actinomycetota</taxon>
        <taxon>Actinomycetes</taxon>
        <taxon>Kitasatosporales</taxon>
        <taxon>Streptomycetaceae</taxon>
        <taxon>Streptomyces</taxon>
    </lineage>
</organism>